<dbReference type="Gene3D" id="1.10.10.10">
    <property type="entry name" value="Winged helix-like DNA-binding domain superfamily/Winged helix DNA-binding domain"/>
    <property type="match status" value="1"/>
</dbReference>
<keyword evidence="5" id="KW-0808">Transferase</keyword>
<dbReference type="FunFam" id="3.30.200.20:FF:000052">
    <property type="entry name" value="Serine/threonine-protein kinase RIO2"/>
    <property type="match status" value="1"/>
</dbReference>
<evidence type="ECO:0000256" key="7">
    <source>
        <dbReference type="ARBA" id="ARBA00022741"/>
    </source>
</evidence>
<dbReference type="InterPro" id="IPR036388">
    <property type="entry name" value="WH-like_DNA-bd_sf"/>
</dbReference>
<evidence type="ECO:0000256" key="4">
    <source>
        <dbReference type="ARBA" id="ARBA00022527"/>
    </source>
</evidence>
<dbReference type="Pfam" id="PF01163">
    <property type="entry name" value="RIO1"/>
    <property type="match status" value="1"/>
</dbReference>
<dbReference type="InterPro" id="IPR030484">
    <property type="entry name" value="Rio2"/>
</dbReference>
<reference evidence="17" key="1">
    <citation type="submission" date="2014-03" db="EMBL/GenBank/DDBJ databases">
        <authorList>
            <person name="Casaregola S."/>
        </authorList>
    </citation>
    <scope>NUCLEOTIDE SEQUENCE [LARGE SCALE GENOMIC DNA]</scope>
    <source>
        <strain evidence="17">CLIB 918</strain>
    </source>
</reference>
<evidence type="ECO:0000256" key="11">
    <source>
        <dbReference type="ARBA" id="ARBA00047899"/>
    </source>
</evidence>
<dbReference type="InterPro" id="IPR011009">
    <property type="entry name" value="Kinase-like_dom_sf"/>
</dbReference>
<evidence type="ECO:0000313" key="18">
    <source>
        <dbReference type="Proteomes" id="UP000242525"/>
    </source>
</evidence>
<dbReference type="SMART" id="SM00090">
    <property type="entry name" value="RIO"/>
    <property type="match status" value="1"/>
</dbReference>
<keyword evidence="9" id="KW-0067">ATP-binding</keyword>
<dbReference type="InterPro" id="IPR018934">
    <property type="entry name" value="RIO_dom"/>
</dbReference>
<keyword evidence="8 17" id="KW-0418">Kinase</keyword>
<evidence type="ECO:0000256" key="10">
    <source>
        <dbReference type="ARBA" id="ARBA00022842"/>
    </source>
</evidence>
<keyword evidence="4" id="KW-0723">Serine/threonine-protein kinase</keyword>
<evidence type="ECO:0000256" key="12">
    <source>
        <dbReference type="ARBA" id="ARBA00048679"/>
    </source>
</evidence>
<gene>
    <name evidence="17" type="ORF">BN980_GECA11s00417g</name>
</gene>
<dbReference type="Proteomes" id="UP000242525">
    <property type="component" value="Unassembled WGS sequence"/>
</dbReference>
<dbReference type="GO" id="GO:0046872">
    <property type="term" value="F:metal ion binding"/>
    <property type="evidence" value="ECO:0007669"/>
    <property type="project" value="UniProtKB-KW"/>
</dbReference>
<name>A0A0J9XDP6_GEOCN</name>
<dbReference type="GO" id="GO:0030490">
    <property type="term" value="P:maturation of SSU-rRNA"/>
    <property type="evidence" value="ECO:0007669"/>
    <property type="project" value="TreeGrafter"/>
</dbReference>
<dbReference type="FunFam" id="1.10.10.10:FF:000053">
    <property type="entry name" value="Serine/threonine-protein kinase RIO2"/>
    <property type="match status" value="1"/>
</dbReference>
<evidence type="ECO:0000256" key="2">
    <source>
        <dbReference type="ARBA" id="ARBA00009196"/>
    </source>
</evidence>
<comment type="cofactor">
    <cofactor evidence="1">
        <name>Mg(2+)</name>
        <dbReference type="ChEBI" id="CHEBI:18420"/>
    </cofactor>
</comment>
<accession>A0A0J9XDP6</accession>
<dbReference type="SUPFAM" id="SSF46785">
    <property type="entry name" value="Winged helix' DNA-binding domain"/>
    <property type="match status" value="1"/>
</dbReference>
<dbReference type="OrthoDB" id="10258631at2759"/>
<evidence type="ECO:0000256" key="9">
    <source>
        <dbReference type="ARBA" id="ARBA00022840"/>
    </source>
</evidence>
<dbReference type="EC" id="2.7.11.1" evidence="3"/>
<evidence type="ECO:0000256" key="1">
    <source>
        <dbReference type="ARBA" id="ARBA00001946"/>
    </source>
</evidence>
<feature type="domain" description="RIO kinase" evidence="16">
    <location>
        <begin position="66"/>
        <end position="298"/>
    </location>
</feature>
<evidence type="ECO:0000313" key="17">
    <source>
        <dbReference type="EMBL" id="CDO55390.1"/>
    </source>
</evidence>
<dbReference type="PANTHER" id="PTHR45852">
    <property type="entry name" value="SER/THR-PROTEIN KINASE RIO2"/>
    <property type="match status" value="1"/>
</dbReference>
<dbReference type="AlphaFoldDB" id="A0A0J9XDP6"/>
<comment type="caution">
    <text evidence="17">The sequence shown here is derived from an EMBL/GenBank/DDBJ whole genome shotgun (WGS) entry which is preliminary data.</text>
</comment>
<dbReference type="STRING" id="1173061.A0A0J9XDP6"/>
<protein>
    <recommendedName>
        <fullName evidence="13">Serine/threonine-protein kinase RIO2</fullName>
        <ecNumber evidence="3">2.7.11.1</ecNumber>
    </recommendedName>
    <alternativeName>
        <fullName evidence="14">Serine/threonine-protein kinase rio2</fullName>
    </alternativeName>
</protein>
<proteinExistence type="inferred from homology"/>
<dbReference type="EMBL" id="CCBN010000011">
    <property type="protein sequence ID" value="CDO55390.1"/>
    <property type="molecule type" value="Genomic_DNA"/>
</dbReference>
<evidence type="ECO:0000256" key="6">
    <source>
        <dbReference type="ARBA" id="ARBA00022723"/>
    </source>
</evidence>
<dbReference type="SUPFAM" id="SSF56112">
    <property type="entry name" value="Protein kinase-like (PK-like)"/>
    <property type="match status" value="1"/>
</dbReference>
<dbReference type="InterPro" id="IPR036390">
    <property type="entry name" value="WH_DNA-bd_sf"/>
</dbReference>
<sequence length="408" mass="47626">MKLDTTHMRYLTPEDFKVLIAMESGSRNHFVIPTKVIHQIGGLRSERNTRRAISELAKVKLVARERNAKYDGYKLTYHGYDYLALKSFSKRNTVFSLGSQIGIGKESDIFVVADPQGKNNVLKVHRLGRISFRTVKNNRDYLKEGKSLSWMFLSRLAAQKEFAFMKALYENGFSVPKPIDQSRHCIIMSLVDGFPMRQLVEHQNPERLYNTLMNFIVRLACQGLIHCDFNEFNIMIQEHFDTPEEEVVIIDFPQCISLSHVDAQRYFERDVNSIRSFFEKKLGYVSEDYPRWERDIKRQGKLDLEMGASGFNKKEIRELEKALEESRENIGGEEDLKIGDHDSEDEDAEENEESEEEEEEEELEEEESEEEEEEDDYDTKVQAAIRKYGIENLKQDKLGNYILDDLEL</sequence>
<keyword evidence="6" id="KW-0479">Metal-binding</keyword>
<feature type="region of interest" description="Disordered" evidence="15">
    <location>
        <begin position="322"/>
        <end position="382"/>
    </location>
</feature>
<dbReference type="GO" id="GO:0030688">
    <property type="term" value="C:preribosome, small subunit precursor"/>
    <property type="evidence" value="ECO:0007669"/>
    <property type="project" value="TreeGrafter"/>
</dbReference>
<evidence type="ECO:0000256" key="13">
    <source>
        <dbReference type="ARBA" id="ARBA00068353"/>
    </source>
</evidence>
<dbReference type="Pfam" id="PF09202">
    <property type="entry name" value="Rio2_N"/>
    <property type="match status" value="1"/>
</dbReference>
<dbReference type="GO" id="GO:0005634">
    <property type="term" value="C:nucleus"/>
    <property type="evidence" value="ECO:0007669"/>
    <property type="project" value="TreeGrafter"/>
</dbReference>
<evidence type="ECO:0000256" key="3">
    <source>
        <dbReference type="ARBA" id="ARBA00012513"/>
    </source>
</evidence>
<evidence type="ECO:0000256" key="5">
    <source>
        <dbReference type="ARBA" id="ARBA00022679"/>
    </source>
</evidence>
<comment type="catalytic activity">
    <reaction evidence="11">
        <text>L-threonyl-[protein] + ATP = O-phospho-L-threonyl-[protein] + ADP + H(+)</text>
        <dbReference type="Rhea" id="RHEA:46608"/>
        <dbReference type="Rhea" id="RHEA-COMP:11060"/>
        <dbReference type="Rhea" id="RHEA-COMP:11605"/>
        <dbReference type="ChEBI" id="CHEBI:15378"/>
        <dbReference type="ChEBI" id="CHEBI:30013"/>
        <dbReference type="ChEBI" id="CHEBI:30616"/>
        <dbReference type="ChEBI" id="CHEBI:61977"/>
        <dbReference type="ChEBI" id="CHEBI:456216"/>
        <dbReference type="EC" id="2.7.11.1"/>
    </reaction>
</comment>
<comment type="similarity">
    <text evidence="2">Belongs to the protein kinase superfamily. RIO-type Ser/Thr kinase family.</text>
</comment>
<dbReference type="InterPro" id="IPR015285">
    <property type="entry name" value="RIO2_wHTH_N"/>
</dbReference>
<feature type="compositionally biased region" description="Acidic residues" evidence="15">
    <location>
        <begin position="342"/>
        <end position="377"/>
    </location>
</feature>
<keyword evidence="10" id="KW-0460">Magnesium</keyword>
<keyword evidence="7" id="KW-0547">Nucleotide-binding</keyword>
<dbReference type="GO" id="GO:0004674">
    <property type="term" value="F:protein serine/threonine kinase activity"/>
    <property type="evidence" value="ECO:0007669"/>
    <property type="project" value="UniProtKB-KW"/>
</dbReference>
<keyword evidence="18" id="KW-1185">Reference proteome</keyword>
<organism evidence="17 18">
    <name type="scientific">Geotrichum candidum</name>
    <name type="common">Oospora lactis</name>
    <name type="synonym">Dipodascus geotrichum</name>
    <dbReference type="NCBI Taxonomy" id="1173061"/>
    <lineage>
        <taxon>Eukaryota</taxon>
        <taxon>Fungi</taxon>
        <taxon>Dikarya</taxon>
        <taxon>Ascomycota</taxon>
        <taxon>Saccharomycotina</taxon>
        <taxon>Dipodascomycetes</taxon>
        <taxon>Dipodascales</taxon>
        <taxon>Dipodascaceae</taxon>
        <taxon>Geotrichum</taxon>
    </lineage>
</organism>
<dbReference type="GO" id="GO:0005524">
    <property type="term" value="F:ATP binding"/>
    <property type="evidence" value="ECO:0007669"/>
    <property type="project" value="UniProtKB-KW"/>
</dbReference>
<comment type="catalytic activity">
    <reaction evidence="12">
        <text>L-seryl-[protein] + ATP = O-phospho-L-seryl-[protein] + ADP + H(+)</text>
        <dbReference type="Rhea" id="RHEA:17989"/>
        <dbReference type="Rhea" id="RHEA-COMP:9863"/>
        <dbReference type="Rhea" id="RHEA-COMP:11604"/>
        <dbReference type="ChEBI" id="CHEBI:15378"/>
        <dbReference type="ChEBI" id="CHEBI:29999"/>
        <dbReference type="ChEBI" id="CHEBI:30616"/>
        <dbReference type="ChEBI" id="CHEBI:83421"/>
        <dbReference type="ChEBI" id="CHEBI:456216"/>
        <dbReference type="EC" id="2.7.11.1"/>
    </reaction>
</comment>
<dbReference type="Gene3D" id="3.30.200.20">
    <property type="entry name" value="Phosphorylase Kinase, domain 1"/>
    <property type="match status" value="1"/>
</dbReference>
<feature type="compositionally biased region" description="Basic and acidic residues" evidence="15">
    <location>
        <begin position="322"/>
        <end position="341"/>
    </location>
</feature>
<dbReference type="PANTHER" id="PTHR45852:SF1">
    <property type="entry name" value="SERINE_THREONINE-PROTEIN KINASE RIO2"/>
    <property type="match status" value="1"/>
</dbReference>
<evidence type="ECO:0000256" key="8">
    <source>
        <dbReference type="ARBA" id="ARBA00022777"/>
    </source>
</evidence>
<dbReference type="GO" id="GO:0005829">
    <property type="term" value="C:cytosol"/>
    <property type="evidence" value="ECO:0007669"/>
    <property type="project" value="TreeGrafter"/>
</dbReference>
<evidence type="ECO:0000259" key="16">
    <source>
        <dbReference type="SMART" id="SM00090"/>
    </source>
</evidence>
<dbReference type="InterPro" id="IPR000687">
    <property type="entry name" value="RIO_kinase"/>
</dbReference>
<evidence type="ECO:0000256" key="14">
    <source>
        <dbReference type="ARBA" id="ARBA00068837"/>
    </source>
</evidence>
<dbReference type="Gene3D" id="1.10.510.10">
    <property type="entry name" value="Transferase(Phosphotransferase) domain 1"/>
    <property type="match status" value="1"/>
</dbReference>
<dbReference type="CDD" id="cd05144">
    <property type="entry name" value="RIO2_C"/>
    <property type="match status" value="1"/>
</dbReference>
<evidence type="ECO:0000256" key="15">
    <source>
        <dbReference type="SAM" id="MobiDB-lite"/>
    </source>
</evidence>